<evidence type="ECO:0000313" key="3">
    <source>
        <dbReference type="Proteomes" id="UP000439752"/>
    </source>
</evidence>
<keyword evidence="1" id="KW-0812">Transmembrane</keyword>
<evidence type="ECO:0000313" key="2">
    <source>
        <dbReference type="EMBL" id="VWX33785.1"/>
    </source>
</evidence>
<accession>A0A653I4H4</accession>
<protein>
    <submittedName>
        <fullName evidence="2">Uncharacterized protein</fullName>
    </submittedName>
</protein>
<keyword evidence="3" id="KW-1185">Reference proteome</keyword>
<proteinExistence type="predicted"/>
<dbReference type="AlphaFoldDB" id="A0A653I4H4"/>
<gene>
    <name evidence="2" type="ORF">EXIGUO9Y_130082</name>
</gene>
<reference evidence="2 3" key="1">
    <citation type="submission" date="2019-10" db="EMBL/GenBank/DDBJ databases">
        <authorList>
            <person name="Karimi E."/>
        </authorList>
    </citation>
    <scope>NUCLEOTIDE SEQUENCE [LARGE SCALE GENOMIC DNA]</scope>
    <source>
        <strain evidence="2">Exiguobacterium sp. 9Y</strain>
    </source>
</reference>
<sequence>MTALFWIALVICIIGLIFTLMVGRSRNEESYSNKTTAKNMVWMYLILLPVILIVLGVFYYLLTK</sequence>
<evidence type="ECO:0000256" key="1">
    <source>
        <dbReference type="SAM" id="Phobius"/>
    </source>
</evidence>
<organism evidence="2 3">
    <name type="scientific">Exiguobacterium oxidotolerans</name>
    <dbReference type="NCBI Taxonomy" id="223958"/>
    <lineage>
        <taxon>Bacteria</taxon>
        <taxon>Bacillati</taxon>
        <taxon>Bacillota</taxon>
        <taxon>Bacilli</taxon>
        <taxon>Bacillales</taxon>
        <taxon>Bacillales Family XII. Incertae Sedis</taxon>
        <taxon>Exiguobacterium</taxon>
    </lineage>
</organism>
<keyword evidence="1" id="KW-0472">Membrane</keyword>
<dbReference type="Proteomes" id="UP000439752">
    <property type="component" value="Unassembled WGS sequence"/>
</dbReference>
<feature type="transmembrane region" description="Helical" evidence="1">
    <location>
        <begin position="42"/>
        <end position="62"/>
    </location>
</feature>
<dbReference type="EMBL" id="CABWKQ010000005">
    <property type="protein sequence ID" value="VWX33785.1"/>
    <property type="molecule type" value="Genomic_DNA"/>
</dbReference>
<dbReference type="RefSeq" id="WP_029332514.1">
    <property type="nucleotide sequence ID" value="NZ_LR732308.1"/>
</dbReference>
<keyword evidence="1" id="KW-1133">Transmembrane helix</keyword>
<name>A0A653I4H4_9BACL</name>
<feature type="transmembrane region" description="Helical" evidence="1">
    <location>
        <begin position="6"/>
        <end position="22"/>
    </location>
</feature>